<reference evidence="3" key="2">
    <citation type="submission" date="2016-05" db="EMBL/GenBank/DDBJ databases">
        <title>Comparative analysis highlights variable genome content of wheat rusts and divergence of the mating loci.</title>
        <authorList>
            <person name="Cuomo C.A."/>
            <person name="Bakkeren G."/>
            <person name="Szabo L."/>
            <person name="Khalil H."/>
            <person name="Joly D."/>
            <person name="Goldberg J."/>
            <person name="Young S."/>
            <person name="Zeng Q."/>
            <person name="Fellers J."/>
        </authorList>
    </citation>
    <scope>NUCLEOTIDE SEQUENCE [LARGE SCALE GENOMIC DNA]</scope>
    <source>
        <strain evidence="3">1-1 BBBD Race 1</strain>
    </source>
</reference>
<reference evidence="3" key="1">
    <citation type="submission" date="2009-11" db="EMBL/GenBank/DDBJ databases">
        <authorList>
            <consortium name="The Broad Institute Genome Sequencing Platform"/>
            <person name="Ward D."/>
            <person name="Feldgarden M."/>
            <person name="Earl A."/>
            <person name="Young S.K."/>
            <person name="Zeng Q."/>
            <person name="Koehrsen M."/>
            <person name="Alvarado L."/>
            <person name="Berlin A."/>
            <person name="Bochicchio J."/>
            <person name="Borenstein D."/>
            <person name="Chapman S.B."/>
            <person name="Chen Z."/>
            <person name="Engels R."/>
            <person name="Freedman E."/>
            <person name="Gellesch M."/>
            <person name="Goldberg J."/>
            <person name="Griggs A."/>
            <person name="Gujja S."/>
            <person name="Heilman E."/>
            <person name="Heiman D."/>
            <person name="Hepburn T."/>
            <person name="Howarth C."/>
            <person name="Jen D."/>
            <person name="Larson L."/>
            <person name="Lewis B."/>
            <person name="Mehta T."/>
            <person name="Park D."/>
            <person name="Pearson M."/>
            <person name="Roberts A."/>
            <person name="Saif S."/>
            <person name="Shea T."/>
            <person name="Shenoy N."/>
            <person name="Sisk P."/>
            <person name="Stolte C."/>
            <person name="Sykes S."/>
            <person name="Thomson T."/>
            <person name="Walk T."/>
            <person name="White J."/>
            <person name="Yandava C."/>
            <person name="Izard J."/>
            <person name="Baranova O.V."/>
            <person name="Blanton J.M."/>
            <person name="Tanner A.C."/>
            <person name="Dewhirst F.E."/>
            <person name="Haas B."/>
            <person name="Nusbaum C."/>
            <person name="Birren B."/>
        </authorList>
    </citation>
    <scope>NUCLEOTIDE SEQUENCE [LARGE SCALE GENOMIC DNA]</scope>
    <source>
        <strain evidence="3">1-1 BBBD Race 1</strain>
    </source>
</reference>
<dbReference type="InterPro" id="IPR036249">
    <property type="entry name" value="Thioredoxin-like_sf"/>
</dbReference>
<evidence type="ECO:0000313" key="3">
    <source>
        <dbReference type="EMBL" id="OAV84575.1"/>
    </source>
</evidence>
<dbReference type="AlphaFoldDB" id="A0A180FVR0"/>
<dbReference type="Proteomes" id="UP000005240">
    <property type="component" value="Unassembled WGS sequence"/>
</dbReference>
<proteinExistence type="inferred from homology"/>
<feature type="non-terminal residue" evidence="3">
    <location>
        <position position="1"/>
    </location>
</feature>
<name>A0A180FVR0_PUCT1</name>
<reference evidence="4" key="4">
    <citation type="submission" date="2025-05" db="UniProtKB">
        <authorList>
            <consortium name="EnsemblFungi"/>
        </authorList>
    </citation>
    <scope>IDENTIFICATION</scope>
    <source>
        <strain evidence="4">isolate 1-1 / race 1 (BBBD)</strain>
    </source>
</reference>
<dbReference type="VEuPathDB" id="FungiDB:PTTG_31181"/>
<dbReference type="OrthoDB" id="448898at2759"/>
<reference evidence="4 5" key="3">
    <citation type="journal article" date="2017" name="G3 (Bethesda)">
        <title>Comparative analysis highlights variable genome content of wheat rusts and divergence of the mating loci.</title>
        <authorList>
            <person name="Cuomo C.A."/>
            <person name="Bakkeren G."/>
            <person name="Khalil H.B."/>
            <person name="Panwar V."/>
            <person name="Joly D."/>
            <person name="Linning R."/>
            <person name="Sakthikumar S."/>
            <person name="Song X."/>
            <person name="Adiconis X."/>
            <person name="Fan L."/>
            <person name="Goldberg J.M."/>
            <person name="Levin J.Z."/>
            <person name="Young S."/>
            <person name="Zeng Q."/>
            <person name="Anikster Y."/>
            <person name="Bruce M."/>
            <person name="Wang M."/>
            <person name="Yin C."/>
            <person name="McCallum B."/>
            <person name="Szabo L.J."/>
            <person name="Hulbert S."/>
            <person name="Chen X."/>
            <person name="Fellers J.P."/>
        </authorList>
    </citation>
    <scope>NUCLEOTIDE SEQUENCE</scope>
    <source>
        <strain evidence="4">isolate 1-1 / race 1 (BBBD)</strain>
        <strain evidence="5">Isolate 1-1 / race 1 (BBBD)</strain>
    </source>
</reference>
<feature type="non-terminal residue" evidence="3">
    <location>
        <position position="126"/>
    </location>
</feature>
<keyword evidence="5" id="KW-1185">Reference proteome</keyword>
<feature type="region of interest" description="Disordered" evidence="2">
    <location>
        <begin position="1"/>
        <end position="22"/>
    </location>
</feature>
<feature type="compositionally biased region" description="Basic and acidic residues" evidence="2">
    <location>
        <begin position="8"/>
        <end position="22"/>
    </location>
</feature>
<dbReference type="CDD" id="cd02968">
    <property type="entry name" value="SCO"/>
    <property type="match status" value="1"/>
</dbReference>
<gene>
    <name evidence="3" type="ORF">PTTG_31181</name>
</gene>
<dbReference type="Gene3D" id="3.40.30.10">
    <property type="entry name" value="Glutaredoxin"/>
    <property type="match status" value="1"/>
</dbReference>
<organism evidence="3">
    <name type="scientific">Puccinia triticina (isolate 1-1 / race 1 (BBBD))</name>
    <name type="common">Brown leaf rust fungus</name>
    <dbReference type="NCBI Taxonomy" id="630390"/>
    <lineage>
        <taxon>Eukaryota</taxon>
        <taxon>Fungi</taxon>
        <taxon>Dikarya</taxon>
        <taxon>Basidiomycota</taxon>
        <taxon>Pucciniomycotina</taxon>
        <taxon>Pucciniomycetes</taxon>
        <taxon>Pucciniales</taxon>
        <taxon>Pucciniaceae</taxon>
        <taxon>Puccinia</taxon>
    </lineage>
</organism>
<comment type="similarity">
    <text evidence="1">Belongs to the SCO1/2 family.</text>
</comment>
<evidence type="ECO:0000313" key="4">
    <source>
        <dbReference type="EnsemblFungi" id="PTTG_31181-t43_1-p1"/>
    </source>
</evidence>
<protein>
    <submittedName>
        <fullName evidence="4">AhpC-TSA domain-containing protein</fullName>
    </submittedName>
</protein>
<dbReference type="SUPFAM" id="SSF52833">
    <property type="entry name" value="Thioredoxin-like"/>
    <property type="match status" value="1"/>
</dbReference>
<evidence type="ECO:0000256" key="1">
    <source>
        <dbReference type="ARBA" id="ARBA00010996"/>
    </source>
</evidence>
<dbReference type="InterPro" id="IPR003782">
    <property type="entry name" value="SCO1/SenC"/>
</dbReference>
<sequence length="126" mass="13986">HRPSRIGAEARRPDSAQPSIRDEAGRTVRLGDYFGEKPVMLIMIQYDCQMLCSQEMNVLTKSLRQMKFDVGKQFNLITLSIDSRETPALAAGKKAAYVKAYGRPGAAAGWHFLTGDKTNIQRLADA</sequence>
<evidence type="ECO:0000313" key="5">
    <source>
        <dbReference type="Proteomes" id="UP000005240"/>
    </source>
</evidence>
<evidence type="ECO:0000256" key="2">
    <source>
        <dbReference type="SAM" id="MobiDB-lite"/>
    </source>
</evidence>
<accession>A0A180FVR0</accession>
<dbReference type="EnsemblFungi" id="PTTG_31181-t43_1">
    <property type="protein sequence ID" value="PTTG_31181-t43_1-p1"/>
    <property type="gene ID" value="PTTG_31181"/>
</dbReference>
<dbReference type="EMBL" id="ADAS02014733">
    <property type="protein sequence ID" value="OAV84575.1"/>
    <property type="molecule type" value="Genomic_DNA"/>
</dbReference>